<dbReference type="InterPro" id="IPR016039">
    <property type="entry name" value="Thiolase-like"/>
</dbReference>
<dbReference type="SUPFAM" id="SSF53901">
    <property type="entry name" value="Thiolase-like"/>
    <property type="match status" value="1"/>
</dbReference>
<dbReference type="EMBL" id="QGGO01000034">
    <property type="protein sequence ID" value="PWK17606.1"/>
    <property type="molecule type" value="Genomic_DNA"/>
</dbReference>
<evidence type="ECO:0000313" key="2">
    <source>
        <dbReference type="Proteomes" id="UP000245489"/>
    </source>
</evidence>
<proteinExistence type="predicted"/>
<reference evidence="1 2" key="1">
    <citation type="submission" date="2018-05" db="EMBL/GenBank/DDBJ databases">
        <title>Genomic Encyclopedia of Archaeal and Bacterial Type Strains, Phase II (KMG-II): from individual species to whole genera.</title>
        <authorList>
            <person name="Goeker M."/>
        </authorList>
    </citation>
    <scope>NUCLEOTIDE SEQUENCE [LARGE SCALE GENOMIC DNA]</scope>
    <source>
        <strain evidence="1 2">DSM 22214</strain>
    </source>
</reference>
<dbReference type="RefSeq" id="WP_109744980.1">
    <property type="nucleotide sequence ID" value="NZ_QGGO01000034.1"/>
</dbReference>
<keyword evidence="2" id="KW-1185">Reference proteome</keyword>
<dbReference type="GO" id="GO:0016746">
    <property type="term" value="F:acyltransferase activity"/>
    <property type="evidence" value="ECO:0007669"/>
    <property type="project" value="InterPro"/>
</dbReference>
<accession>A0A316DIU6</accession>
<sequence length="322" mass="36371">MKIIAAGTYFPSLEINAYAHLRDKPYYCERPKASDDDLMVEIALPVCERVLEEGNTLPNELDMILSISISPDHLFKTKDMAAPRLCHPLQRELGANNAFVFDIIDADWTSALEIAEGFLAQLDYQKILIVRTEVTALSVLPDPESGFDFVDGVGVLLIEKSSHKINTEYLPLAYENMGHATFTMLTPEEMSRGKLKGSFHLNYNPNLVQMLNLRAVQLIDKFMLTEKEDFELIVESWLPKHGESLNRWKHLYQNLGAFTLPAFIEEKLRQSRSLGISDVSEELILSVTLNPFTMRYGGQILRIAPVLATSELVTMSPESIFC</sequence>
<gene>
    <name evidence="1" type="ORF">LV89_04322</name>
</gene>
<name>A0A316DIU6_9BACT</name>
<dbReference type="OrthoDB" id="9031951at2"/>
<organism evidence="1 2">
    <name type="scientific">Arcicella aurantiaca</name>
    <dbReference type="NCBI Taxonomy" id="591202"/>
    <lineage>
        <taxon>Bacteria</taxon>
        <taxon>Pseudomonadati</taxon>
        <taxon>Bacteroidota</taxon>
        <taxon>Cytophagia</taxon>
        <taxon>Cytophagales</taxon>
        <taxon>Flectobacillaceae</taxon>
        <taxon>Arcicella</taxon>
    </lineage>
</organism>
<evidence type="ECO:0008006" key="3">
    <source>
        <dbReference type="Google" id="ProtNLM"/>
    </source>
</evidence>
<evidence type="ECO:0000313" key="1">
    <source>
        <dbReference type="EMBL" id="PWK17606.1"/>
    </source>
</evidence>
<dbReference type="Gene3D" id="3.40.47.10">
    <property type="match status" value="1"/>
</dbReference>
<comment type="caution">
    <text evidence="1">The sequence shown here is derived from an EMBL/GenBank/DDBJ whole genome shotgun (WGS) entry which is preliminary data.</text>
</comment>
<protein>
    <recommendedName>
        <fullName evidence="3">3-oxoacyl-[acyl-carrier-protein] synthase III</fullName>
    </recommendedName>
</protein>
<dbReference type="Proteomes" id="UP000245489">
    <property type="component" value="Unassembled WGS sequence"/>
</dbReference>
<dbReference type="AlphaFoldDB" id="A0A316DIU6"/>